<feature type="transmembrane region" description="Helical" evidence="2">
    <location>
        <begin position="62"/>
        <end position="81"/>
    </location>
</feature>
<dbReference type="Proteomes" id="UP000030512">
    <property type="component" value="Chromosome"/>
</dbReference>
<dbReference type="EMBL" id="CP014476">
    <property type="protein sequence ID" value="AMK75443.1"/>
    <property type="molecule type" value="Genomic_DNA"/>
</dbReference>
<keyword evidence="2" id="KW-1133">Transmembrane helix</keyword>
<dbReference type="RefSeq" id="WP_036276357.1">
    <property type="nucleotide sequence ID" value="NZ_CP014476.1"/>
</dbReference>
<keyword evidence="2" id="KW-0472">Membrane</keyword>
<dbReference type="AlphaFoldDB" id="A0A140E4W9"/>
<keyword evidence="5" id="KW-1185">Reference proteome</keyword>
<dbReference type="Pfam" id="PF07916">
    <property type="entry name" value="TraG_N"/>
    <property type="match status" value="1"/>
</dbReference>
<feature type="transmembrane region" description="Helical" evidence="2">
    <location>
        <begin position="365"/>
        <end position="386"/>
    </location>
</feature>
<protein>
    <submittedName>
        <fullName evidence="4">Conjugal transfer protein TraG</fullName>
    </submittedName>
</protein>
<evidence type="ECO:0000313" key="4">
    <source>
        <dbReference type="EMBL" id="AMK75443.1"/>
    </source>
</evidence>
<feature type="transmembrane region" description="Helical" evidence="2">
    <location>
        <begin position="340"/>
        <end position="359"/>
    </location>
</feature>
<evidence type="ECO:0000313" key="5">
    <source>
        <dbReference type="Proteomes" id="UP000030512"/>
    </source>
</evidence>
<dbReference type="KEGG" id="mdn:JT25_002880"/>
<gene>
    <name evidence="4" type="ORF">JT25_002880</name>
</gene>
<feature type="transmembrane region" description="Helical" evidence="2">
    <location>
        <begin position="87"/>
        <end position="106"/>
    </location>
</feature>
<accession>A0A140E4W9</accession>
<name>A0A140E4W9_9GAMM</name>
<dbReference type="OrthoDB" id="6717612at2"/>
<feature type="transmembrane region" description="Helical" evidence="2">
    <location>
        <begin position="420"/>
        <end position="440"/>
    </location>
</feature>
<feature type="region of interest" description="Disordered" evidence="1">
    <location>
        <begin position="797"/>
        <end position="841"/>
    </location>
</feature>
<feature type="transmembrane region" description="Helical" evidence="2">
    <location>
        <begin position="32"/>
        <end position="50"/>
    </location>
</feature>
<organism evidence="4 5">
    <name type="scientific">Methylomonas denitrificans</name>
    <dbReference type="NCBI Taxonomy" id="1538553"/>
    <lineage>
        <taxon>Bacteria</taxon>
        <taxon>Pseudomonadati</taxon>
        <taxon>Pseudomonadota</taxon>
        <taxon>Gammaproteobacteria</taxon>
        <taxon>Methylococcales</taxon>
        <taxon>Methylococcaceae</taxon>
        <taxon>Methylomonas</taxon>
    </lineage>
</organism>
<proteinExistence type="predicted"/>
<dbReference type="InterPro" id="IPR012931">
    <property type="entry name" value="TraG_N_Proteobacteria"/>
</dbReference>
<sequence length="1065" mass="114081">MFEIFSVGDSAYLQAVLNAIAMISGTGDYRTAAAVGGLIGVIIVMLRALLQWDGRGIRYQDLLLAYVLWLMLYAPSVRVSIEDAYTGSVVVVDNVPLGPAVVGSVMSNMGYRTTRLFEQGFGTPSMTGNGFADSLQTLTAVRKNLLSRINLGAANVPNAGSDMETSFANYVRECTLTGVDLNQKSVDAILRDADPLNAIRFDSDIYMTQIYVGGQPQTKTCTDAWADLSVVANGNFATALEGLLQPTLGVPAAADTVPKIQDAFDALAGPGVVDAADYMLMSAIMPMFEKGVIGRHEDGLHWNKAAMVEQAIQQRNTQWAAEQTLFAKIVRPMMAFIEGLSYAIAPIMAFVVMLGNVGIRMNIGYFSMLLWIQLWMPILAVINLFIQMSAAGKMAALTTATYNLPSMMGIYQLDMELQQWLSIGGMLAASTPAITLMLIYRGAVTATHFLGRMDSGDYVNEKIATPDVISPAPVLNAQAQHQYSPLSAVTQTGVDKVLPTFTAGKDMSAAVLSAYSTSEQATSSFMHSVSSTASKSASISSDAFDSRSLGHQIASSSSYTDAYNRQFGEAFAKKHADTGISADQFSALVAGSANAGAKLGNDQLSGAISGRLQNDFKVSQDKSDAIAADISQTVNDSQGYQAGLAKSLALDAQTGTRNVASMGLQNQSLSSLQHSATDAVSASESYQQTLSAQQRFGTQASFGAAETGYKIAHDPGLMERLDRTLDQYGLRGDTQRLASQWKAAGWISDADQAYAAAGMSLLTGFSSPSYRTLDDQQSHLAQISGYQLLGDTFNAPQADQSWDASRNESLKANAPETGKVQTSVEQAQLKDPRAETESLNQRARAQIRSATGKIAGGEARVEAQHDRNLAEREQNSREGFGQLANIKAEHFRQSIAAAANDTPSVAEASFDYLGGGLYNSAKNLEAVGSVSNQHIREFAEFVQQGQAKGMSIWDSIKYASNQSYSGFKDASEVWADQRVNEVADRLTPGQQAYYRAAMFEAFAGIAVAGEYGGTLGIARSQLIEEEGSVEGNDIAKLLKSAAGQGRMDLIDQIGNYNRARGRINY</sequence>
<reference evidence="4 5" key="1">
    <citation type="journal article" date="2015" name="Environ. Microbiol.">
        <title>Methane oxidation coupled to nitrate reduction under hypoxia by the Gammaproteobacterium Methylomonas denitrificans, sp. nov. type strain FJG1.</title>
        <authorList>
            <person name="Kits K.D."/>
            <person name="Klotz M.G."/>
            <person name="Stein L.Y."/>
        </authorList>
    </citation>
    <scope>NUCLEOTIDE SEQUENCE [LARGE SCALE GENOMIC DNA]</scope>
    <source>
        <strain evidence="4 5">FJG1</strain>
    </source>
</reference>
<evidence type="ECO:0000259" key="3">
    <source>
        <dbReference type="Pfam" id="PF07916"/>
    </source>
</evidence>
<feature type="domain" description="TraG N-terminal Proteobacteria" evidence="3">
    <location>
        <begin position="3"/>
        <end position="459"/>
    </location>
</feature>
<evidence type="ECO:0000256" key="2">
    <source>
        <dbReference type="SAM" id="Phobius"/>
    </source>
</evidence>
<dbReference type="STRING" id="1538553.JT25_002880"/>
<keyword evidence="2" id="KW-0812">Transmembrane</keyword>
<evidence type="ECO:0000256" key="1">
    <source>
        <dbReference type="SAM" id="MobiDB-lite"/>
    </source>
</evidence>